<evidence type="ECO:0000256" key="4">
    <source>
        <dbReference type="ARBA" id="ARBA00022679"/>
    </source>
</evidence>
<dbReference type="SUPFAM" id="SSF53062">
    <property type="entry name" value="PTS system fructose IIA component-like"/>
    <property type="match status" value="1"/>
</dbReference>
<evidence type="ECO:0000259" key="6">
    <source>
        <dbReference type="PROSITE" id="PS51096"/>
    </source>
</evidence>
<dbReference type="GO" id="GO:0009401">
    <property type="term" value="P:phosphoenolpyruvate-dependent sugar phosphotransferase system"/>
    <property type="evidence" value="ECO:0007669"/>
    <property type="project" value="InterPro"/>
</dbReference>
<dbReference type="GO" id="GO:0019563">
    <property type="term" value="P:glycerol catabolic process"/>
    <property type="evidence" value="ECO:0007669"/>
    <property type="project" value="InterPro"/>
</dbReference>
<keyword evidence="8" id="KW-1185">Reference proteome</keyword>
<protein>
    <recommendedName>
        <fullName evidence="3">phosphoenolpyruvate--glycerone phosphotransferase</fullName>
        <ecNumber evidence="3">2.7.1.121</ecNumber>
    </recommendedName>
</protein>
<evidence type="ECO:0000256" key="2">
    <source>
        <dbReference type="ARBA" id="ARBA00002788"/>
    </source>
</evidence>
<comment type="catalytic activity">
    <reaction evidence="1">
        <text>dihydroxyacetone + phosphoenolpyruvate = dihydroxyacetone phosphate + pyruvate</text>
        <dbReference type="Rhea" id="RHEA:18381"/>
        <dbReference type="ChEBI" id="CHEBI:15361"/>
        <dbReference type="ChEBI" id="CHEBI:16016"/>
        <dbReference type="ChEBI" id="CHEBI:57642"/>
        <dbReference type="ChEBI" id="CHEBI:58702"/>
        <dbReference type="EC" id="2.7.1.121"/>
    </reaction>
</comment>
<keyword evidence="7" id="KW-0418">Kinase</keyword>
<dbReference type="EC" id="2.7.1.121" evidence="3"/>
<dbReference type="Pfam" id="PF03610">
    <property type="entry name" value="EIIA-man"/>
    <property type="match status" value="1"/>
</dbReference>
<comment type="caution">
    <text evidence="7">The sequence shown here is derived from an EMBL/GenBank/DDBJ whole genome shotgun (WGS) entry which is preliminary data.</text>
</comment>
<evidence type="ECO:0000256" key="5">
    <source>
        <dbReference type="ARBA" id="ARBA00046577"/>
    </source>
</evidence>
<evidence type="ECO:0000256" key="1">
    <source>
        <dbReference type="ARBA" id="ARBA00001113"/>
    </source>
</evidence>
<comment type="function">
    <text evidence="2">Component of the dihydroxyacetone kinase complex, which is responsible for the phosphoenolpyruvate (PEP)-dependent phosphorylation of dihydroxyacetone. DhaM serves as the phosphoryl donor. Is phosphorylated by phosphoenolpyruvate in an EI- and HPr-dependent reaction, and a phosphorelay system on histidine residues finally leads to phosphoryl transfer to DhaL and dihydroxyacetone.</text>
</comment>
<evidence type="ECO:0000313" key="8">
    <source>
        <dbReference type="Proteomes" id="UP000275076"/>
    </source>
</evidence>
<name>A0A428MWH7_9BACI</name>
<evidence type="ECO:0000256" key="3">
    <source>
        <dbReference type="ARBA" id="ARBA00012095"/>
    </source>
</evidence>
<dbReference type="PANTHER" id="PTHR38594:SF1">
    <property type="entry name" value="PEP-DEPENDENT DIHYDROXYACETONE KINASE, PHOSPHORYL DONOR SUBUNIT DHAM"/>
    <property type="match status" value="1"/>
</dbReference>
<dbReference type="EMBL" id="RBVX01000036">
    <property type="protein sequence ID" value="RSL30491.1"/>
    <property type="molecule type" value="Genomic_DNA"/>
</dbReference>
<accession>A0A428MWH7</accession>
<dbReference type="GO" id="GO:0016020">
    <property type="term" value="C:membrane"/>
    <property type="evidence" value="ECO:0007669"/>
    <property type="project" value="InterPro"/>
</dbReference>
<evidence type="ECO:0000313" key="7">
    <source>
        <dbReference type="EMBL" id="RSL30491.1"/>
    </source>
</evidence>
<dbReference type="InterPro" id="IPR012844">
    <property type="entry name" value="DhaM_N"/>
</dbReference>
<gene>
    <name evidence="7" type="primary">dhaM</name>
    <name evidence="7" type="ORF">D7Z54_25650</name>
</gene>
<dbReference type="RefSeq" id="WP_125560473.1">
    <property type="nucleotide sequence ID" value="NZ_RBVX01000036.1"/>
</dbReference>
<dbReference type="Proteomes" id="UP000275076">
    <property type="component" value="Unassembled WGS sequence"/>
</dbReference>
<dbReference type="AlphaFoldDB" id="A0A428MWH7"/>
<dbReference type="NCBIfam" id="TIGR02364">
    <property type="entry name" value="dha_pts"/>
    <property type="match status" value="1"/>
</dbReference>
<keyword evidence="4 7" id="KW-0808">Transferase</keyword>
<dbReference type="InterPro" id="IPR039643">
    <property type="entry name" value="DhaM"/>
</dbReference>
<dbReference type="InterPro" id="IPR036662">
    <property type="entry name" value="PTS_EIIA_man-typ_sf"/>
</dbReference>
<dbReference type="PROSITE" id="PS51096">
    <property type="entry name" value="PTS_EIIA_TYPE_4"/>
    <property type="match status" value="1"/>
</dbReference>
<dbReference type="InterPro" id="IPR004701">
    <property type="entry name" value="PTS_EIIA_man-typ"/>
</dbReference>
<proteinExistence type="predicted"/>
<reference evidence="7 8" key="1">
    <citation type="submission" date="2018-10" db="EMBL/GenBank/DDBJ databases">
        <title>Draft genome sequence of Bacillus salarius IM0101, isolated from a hypersaline soil in Inner Mongolia, China.</title>
        <authorList>
            <person name="Yamprayoonswat W."/>
            <person name="Boonvisut S."/>
            <person name="Jumpathong W."/>
            <person name="Sittihan S."/>
            <person name="Ruangsuj P."/>
            <person name="Wanthongcharoen S."/>
            <person name="Thongpramul N."/>
            <person name="Pimmason S."/>
            <person name="Yu B."/>
            <person name="Yasawong M."/>
        </authorList>
    </citation>
    <scope>NUCLEOTIDE SEQUENCE [LARGE SCALE GENOMIC DNA]</scope>
    <source>
        <strain evidence="7 8">IM0101</strain>
    </source>
</reference>
<dbReference type="Gene3D" id="3.40.50.510">
    <property type="entry name" value="Phosphotransferase system, mannose-type IIA component"/>
    <property type="match status" value="1"/>
</dbReference>
<organism evidence="7 8">
    <name type="scientific">Salibacterium salarium</name>
    <dbReference type="NCBI Taxonomy" id="284579"/>
    <lineage>
        <taxon>Bacteria</taxon>
        <taxon>Bacillati</taxon>
        <taxon>Bacillota</taxon>
        <taxon>Bacilli</taxon>
        <taxon>Bacillales</taxon>
        <taxon>Bacillaceae</taxon>
    </lineage>
</organism>
<dbReference type="OrthoDB" id="7065393at2"/>
<sequence>MTKVNIVVISHSQKIVEGIVDLVSQVKKPDVHIFTAGGTDDGNIGTSVEKITEAINQAYSKAGVLLFYDLGSASMNAEVAAEMFSCGLVETADAPLVEGAYIATVESGLGKSLLEVKQAVEVTTRRLKTSE</sequence>
<feature type="domain" description="PTS EIIA type-4" evidence="6">
    <location>
        <begin position="3"/>
        <end position="127"/>
    </location>
</feature>
<dbReference type="PANTHER" id="PTHR38594">
    <property type="entry name" value="PEP-DEPENDENT DIHYDROXYACETONE KINASE, PHOSPHORYL DONOR SUBUNIT DHAM"/>
    <property type="match status" value="1"/>
</dbReference>
<comment type="subunit">
    <text evidence="5">Homodimer. The dihydroxyacetone kinase complex is composed of a homodimer of DhaM, a homodimer of DhaK and the subunit DhaL.</text>
</comment>
<dbReference type="GO" id="GO:0047324">
    <property type="term" value="F:phosphoenolpyruvate-glycerone phosphotransferase activity"/>
    <property type="evidence" value="ECO:0007669"/>
    <property type="project" value="UniProtKB-EC"/>
</dbReference>